<evidence type="ECO:0008006" key="3">
    <source>
        <dbReference type="Google" id="ProtNLM"/>
    </source>
</evidence>
<proteinExistence type="predicted"/>
<evidence type="ECO:0000313" key="1">
    <source>
        <dbReference type="EMBL" id="EDO26648.1"/>
    </source>
</evidence>
<gene>
    <name evidence="1" type="ORF">NEMVEDRAFT_v1g224850</name>
</gene>
<name>A7TBG0_NEMVE</name>
<evidence type="ECO:0000313" key="2">
    <source>
        <dbReference type="Proteomes" id="UP000001593"/>
    </source>
</evidence>
<dbReference type="PhylomeDB" id="A7TBG0"/>
<accession>A7TBG0</accession>
<dbReference type="EMBL" id="DS475180">
    <property type="protein sequence ID" value="EDO26648.1"/>
    <property type="molecule type" value="Genomic_DNA"/>
</dbReference>
<dbReference type="Proteomes" id="UP000001593">
    <property type="component" value="Unassembled WGS sequence"/>
</dbReference>
<keyword evidence="2" id="KW-1185">Reference proteome</keyword>
<sequence length="107" mass="11981">SGLGYQSSSISFLFTLCNKNGYRPEKLPLRDPLDEYAIWDDTRYGPVFGSFGDLFIVDNAGGNEGSYTWSQTYARPQGAPSDGECDVFAGKYRFTPDEMEVFHEVVD</sequence>
<feature type="non-terminal residue" evidence="1">
    <location>
        <position position="1"/>
    </location>
</feature>
<organism evidence="1 2">
    <name type="scientific">Nematostella vectensis</name>
    <name type="common">Starlet sea anemone</name>
    <dbReference type="NCBI Taxonomy" id="45351"/>
    <lineage>
        <taxon>Eukaryota</taxon>
        <taxon>Metazoa</taxon>
        <taxon>Cnidaria</taxon>
        <taxon>Anthozoa</taxon>
        <taxon>Hexacorallia</taxon>
        <taxon>Actiniaria</taxon>
        <taxon>Edwardsiidae</taxon>
        <taxon>Nematostella</taxon>
    </lineage>
</organism>
<dbReference type="InParanoid" id="A7TBG0"/>
<dbReference type="HOGENOM" id="CLU_2216518_0_0_1"/>
<protein>
    <recommendedName>
        <fullName evidence="3">TLDc domain-containing protein</fullName>
    </recommendedName>
</protein>
<reference evidence="1 2" key="1">
    <citation type="journal article" date="2007" name="Science">
        <title>Sea anemone genome reveals ancestral eumetazoan gene repertoire and genomic organization.</title>
        <authorList>
            <person name="Putnam N.H."/>
            <person name="Srivastava M."/>
            <person name="Hellsten U."/>
            <person name="Dirks B."/>
            <person name="Chapman J."/>
            <person name="Salamov A."/>
            <person name="Terry A."/>
            <person name="Shapiro H."/>
            <person name="Lindquist E."/>
            <person name="Kapitonov V.V."/>
            <person name="Jurka J."/>
            <person name="Genikhovich G."/>
            <person name="Grigoriev I.V."/>
            <person name="Lucas S.M."/>
            <person name="Steele R.E."/>
            <person name="Finnerty J.R."/>
            <person name="Technau U."/>
            <person name="Martindale M.Q."/>
            <person name="Rokhsar D.S."/>
        </authorList>
    </citation>
    <scope>NUCLEOTIDE SEQUENCE [LARGE SCALE GENOMIC DNA]</scope>
    <source>
        <strain evidence="2">CH2 X CH6</strain>
    </source>
</reference>
<dbReference type="AlphaFoldDB" id="A7TBG0"/>